<keyword evidence="1" id="KW-0808">Transferase</keyword>
<proteinExistence type="predicted"/>
<evidence type="ECO:0000256" key="1">
    <source>
        <dbReference type="ARBA" id="ARBA00022679"/>
    </source>
</evidence>
<protein>
    <recommendedName>
        <fullName evidence="3">Cytidyltransferase-like domain-containing protein</fullName>
    </recommendedName>
</protein>
<accession>A0A2M8EP94</accession>
<dbReference type="GO" id="GO:0016779">
    <property type="term" value="F:nucleotidyltransferase activity"/>
    <property type="evidence" value="ECO:0007669"/>
    <property type="project" value="UniProtKB-KW"/>
</dbReference>
<dbReference type="SUPFAM" id="SSF52374">
    <property type="entry name" value="Nucleotidylyl transferase"/>
    <property type="match status" value="1"/>
</dbReference>
<organism evidence="4 5">
    <name type="scientific">Candidatus Uhrbacteria bacterium CG_4_9_14_0_2_um_filter_41_50</name>
    <dbReference type="NCBI Taxonomy" id="1975031"/>
    <lineage>
        <taxon>Bacteria</taxon>
        <taxon>Candidatus Uhriibacteriota</taxon>
    </lineage>
</organism>
<dbReference type="PANTHER" id="PTHR43793">
    <property type="entry name" value="FAD SYNTHASE"/>
    <property type="match status" value="1"/>
</dbReference>
<dbReference type="InterPro" id="IPR050385">
    <property type="entry name" value="Archaeal_FAD_synthase"/>
</dbReference>
<evidence type="ECO:0000313" key="5">
    <source>
        <dbReference type="Proteomes" id="UP000230251"/>
    </source>
</evidence>
<dbReference type="NCBIfam" id="TIGR00125">
    <property type="entry name" value="cyt_tran_rel"/>
    <property type="match status" value="1"/>
</dbReference>
<dbReference type="InterPro" id="IPR014729">
    <property type="entry name" value="Rossmann-like_a/b/a_fold"/>
</dbReference>
<evidence type="ECO:0000259" key="3">
    <source>
        <dbReference type="Pfam" id="PF01467"/>
    </source>
</evidence>
<evidence type="ECO:0000313" key="4">
    <source>
        <dbReference type="EMBL" id="PJC24487.1"/>
    </source>
</evidence>
<dbReference type="EMBL" id="PFSI01000036">
    <property type="protein sequence ID" value="PJC24487.1"/>
    <property type="molecule type" value="Genomic_DNA"/>
</dbReference>
<dbReference type="InterPro" id="IPR004821">
    <property type="entry name" value="Cyt_trans-like"/>
</dbReference>
<name>A0A2M8EP94_9BACT</name>
<feature type="domain" description="Cytidyltransferase-like" evidence="3">
    <location>
        <begin position="8"/>
        <end position="117"/>
    </location>
</feature>
<dbReference type="PANTHER" id="PTHR43793:SF1">
    <property type="entry name" value="FAD SYNTHASE"/>
    <property type="match status" value="1"/>
</dbReference>
<evidence type="ECO:0000256" key="2">
    <source>
        <dbReference type="ARBA" id="ARBA00022695"/>
    </source>
</evidence>
<dbReference type="AlphaFoldDB" id="A0A2M8EP94"/>
<comment type="caution">
    <text evidence="4">The sequence shown here is derived from an EMBL/GenBank/DDBJ whole genome shotgun (WGS) entry which is preliminary data.</text>
</comment>
<dbReference type="Proteomes" id="UP000230251">
    <property type="component" value="Unassembled WGS sequence"/>
</dbReference>
<keyword evidence="2" id="KW-0548">Nucleotidyltransferase</keyword>
<gene>
    <name evidence="4" type="ORF">CO057_02375</name>
</gene>
<sequence length="138" mass="15796">MAKIALSFGVFDGIHPGHLFFLENAKKYGDQLMISLARDEIVLEMKGIEPMYDFNTRKALLEETGLVDRVVKGDHEIGTFRSVSLVQPQIICLGYDQIQLNDSLKIWMKQYNILIPTIKIEPFHPEKYKSSLLNKAVE</sequence>
<dbReference type="Gene3D" id="3.40.50.620">
    <property type="entry name" value="HUPs"/>
    <property type="match status" value="1"/>
</dbReference>
<reference evidence="5" key="1">
    <citation type="submission" date="2017-09" db="EMBL/GenBank/DDBJ databases">
        <title>Depth-based differentiation of microbial function through sediment-hosted aquifers and enrichment of novel symbionts in the deep terrestrial subsurface.</title>
        <authorList>
            <person name="Probst A.J."/>
            <person name="Ladd B."/>
            <person name="Jarett J.K."/>
            <person name="Geller-Mcgrath D.E."/>
            <person name="Sieber C.M.K."/>
            <person name="Emerson J.B."/>
            <person name="Anantharaman K."/>
            <person name="Thomas B.C."/>
            <person name="Malmstrom R."/>
            <person name="Stieglmeier M."/>
            <person name="Klingl A."/>
            <person name="Woyke T."/>
            <person name="Ryan C.M."/>
            <person name="Banfield J.F."/>
        </authorList>
    </citation>
    <scope>NUCLEOTIDE SEQUENCE [LARGE SCALE GENOMIC DNA]</scope>
</reference>
<dbReference type="Pfam" id="PF01467">
    <property type="entry name" value="CTP_transf_like"/>
    <property type="match status" value="1"/>
</dbReference>